<accession>A0AAV9IH71</accession>
<dbReference type="GO" id="GO:0005739">
    <property type="term" value="C:mitochondrion"/>
    <property type="evidence" value="ECO:0007669"/>
    <property type="project" value="GOC"/>
</dbReference>
<reference evidence="2 3" key="1">
    <citation type="submission" date="2022-07" db="EMBL/GenBank/DDBJ databases">
        <title>Genome-wide signatures of adaptation to extreme environments.</title>
        <authorList>
            <person name="Cho C.H."/>
            <person name="Yoon H.S."/>
        </authorList>
    </citation>
    <scope>NUCLEOTIDE SEQUENCE [LARGE SCALE GENOMIC DNA]</scope>
    <source>
        <strain evidence="2 3">108.79 E11</strain>
    </source>
</reference>
<evidence type="ECO:0000259" key="1">
    <source>
        <dbReference type="Pfam" id="PF10276"/>
    </source>
</evidence>
<dbReference type="PANTHER" id="PTHR13156">
    <property type="entry name" value="NADH-UBIQUINONE OXIDOREDUCTASE 13 KD-A SUBUNIT"/>
    <property type="match status" value="1"/>
</dbReference>
<sequence length="131" mass="15099">MIRCGTRQLWWQLRARYHTTTTVHRVAAEEEKESVGIKPKRLHQPLGVYPQGTNLEEVREKWQSDAMELISKVPPIVVDGYVIACNGGGGPLGHPIEYIRLEAPYPSTCKYCGLRYINKDTFEKWKKENNE</sequence>
<name>A0AAV9IH71_9RHOD</name>
<dbReference type="Gene3D" id="2.60.260.40">
    <property type="entry name" value="q5lls5 like domains"/>
    <property type="match status" value="1"/>
</dbReference>
<comment type="caution">
    <text evidence="2">The sequence shown here is derived from an EMBL/GenBank/DDBJ whole genome shotgun (WGS) entry which is preliminary data.</text>
</comment>
<dbReference type="Pfam" id="PF10276">
    <property type="entry name" value="zf-CHCC"/>
    <property type="match status" value="1"/>
</dbReference>
<evidence type="ECO:0000313" key="2">
    <source>
        <dbReference type="EMBL" id="KAK4526586.1"/>
    </source>
</evidence>
<dbReference type="InterPro" id="IPR019401">
    <property type="entry name" value="Znf_CHCC"/>
</dbReference>
<keyword evidence="3" id="KW-1185">Reference proteome</keyword>
<organism evidence="2 3">
    <name type="scientific">Galdieria yellowstonensis</name>
    <dbReference type="NCBI Taxonomy" id="3028027"/>
    <lineage>
        <taxon>Eukaryota</taxon>
        <taxon>Rhodophyta</taxon>
        <taxon>Bangiophyceae</taxon>
        <taxon>Galdieriales</taxon>
        <taxon>Galdieriaceae</taxon>
        <taxon>Galdieria</taxon>
    </lineage>
</organism>
<dbReference type="Proteomes" id="UP001300502">
    <property type="component" value="Unassembled WGS sequence"/>
</dbReference>
<proteinExistence type="predicted"/>
<dbReference type="AlphaFoldDB" id="A0AAV9IH71"/>
<dbReference type="EMBL" id="JANCYU010000041">
    <property type="protein sequence ID" value="KAK4526586.1"/>
    <property type="molecule type" value="Genomic_DNA"/>
</dbReference>
<feature type="domain" description="Zinc finger CHCC-type" evidence="1">
    <location>
        <begin position="82"/>
        <end position="116"/>
    </location>
</feature>
<protein>
    <recommendedName>
        <fullName evidence="1">Zinc finger CHCC-type domain-containing protein</fullName>
    </recommendedName>
</protein>
<gene>
    <name evidence="2" type="ORF">GAYE_SCF25G4502</name>
</gene>
<evidence type="ECO:0000313" key="3">
    <source>
        <dbReference type="Proteomes" id="UP001300502"/>
    </source>
</evidence>
<dbReference type="FunFam" id="2.60.260.40:FF:000001">
    <property type="entry name" value="NADH dehydrogenase [ubiquinone] iron-sulfur protein 6, mitochondrial"/>
    <property type="match status" value="1"/>
</dbReference>
<dbReference type="PANTHER" id="PTHR13156:SF0">
    <property type="entry name" value="NADH DEHYDROGENASE [UBIQUINONE] IRON-SULFUR PROTEIN 6, MITOCHONDRIAL"/>
    <property type="match status" value="1"/>
</dbReference>
<dbReference type="GO" id="GO:0006120">
    <property type="term" value="P:mitochondrial electron transport, NADH to ubiquinone"/>
    <property type="evidence" value="ECO:0007669"/>
    <property type="project" value="TreeGrafter"/>
</dbReference>